<sequence length="165" mass="17775">MTGSAGLSVTWCVSSLTVLWESIVSHDFDVEPMPTVHSLVTVMRFLVKVPVLSLQITLTDPRVSTLGRRRIIAFSSAIRSTPSANVTVTIIGNPSGIAATANDTPIWNMSNHERPWITPIKQIIPMTPKLIKESSLPSLSMEICNGVLGLSISAIISNTLPNSVL</sequence>
<organism evidence="1 2">
    <name type="scientific">Sugiyamaella lignohabitans</name>
    <dbReference type="NCBI Taxonomy" id="796027"/>
    <lineage>
        <taxon>Eukaryota</taxon>
        <taxon>Fungi</taxon>
        <taxon>Dikarya</taxon>
        <taxon>Ascomycota</taxon>
        <taxon>Saccharomycotina</taxon>
        <taxon>Dipodascomycetes</taxon>
        <taxon>Dipodascales</taxon>
        <taxon>Trichomonascaceae</taxon>
        <taxon>Sugiyamaella</taxon>
    </lineage>
</organism>
<accession>A0A167ETC9</accession>
<dbReference type="AlphaFoldDB" id="A0A167ETC9"/>
<evidence type="ECO:0000313" key="2">
    <source>
        <dbReference type="Proteomes" id="UP000189580"/>
    </source>
</evidence>
<dbReference type="EMBL" id="CP014503">
    <property type="protein sequence ID" value="ANB14428.1"/>
    <property type="molecule type" value="Genomic_DNA"/>
</dbReference>
<dbReference type="RefSeq" id="XP_018736905.1">
    <property type="nucleotide sequence ID" value="XM_018878942.1"/>
</dbReference>
<proteinExistence type="predicted"/>
<dbReference type="GeneID" id="30033882"/>
<gene>
    <name evidence="1" type="ORF">AWJ20_2016</name>
</gene>
<protein>
    <submittedName>
        <fullName evidence="1">Unintegrated signal peptide</fullName>
    </submittedName>
</protein>
<dbReference type="KEGG" id="slb:AWJ20_2016"/>
<dbReference type="OrthoDB" id="8197599at2759"/>
<dbReference type="Proteomes" id="UP000189580">
    <property type="component" value="Chromosome b"/>
</dbReference>
<keyword evidence="2" id="KW-1185">Reference proteome</keyword>
<evidence type="ECO:0000313" key="1">
    <source>
        <dbReference type="EMBL" id="ANB14428.1"/>
    </source>
</evidence>
<name>A0A167ETC9_9ASCO</name>
<reference evidence="1 2" key="1">
    <citation type="submission" date="2016-02" db="EMBL/GenBank/DDBJ databases">
        <title>Complete genome sequence and transcriptome regulation of the pentose utilising yeast Sugiyamaella lignohabitans.</title>
        <authorList>
            <person name="Bellasio M."/>
            <person name="Peymann A."/>
            <person name="Valli M."/>
            <person name="Sipitzky M."/>
            <person name="Graf A."/>
            <person name="Sauer M."/>
            <person name="Marx H."/>
            <person name="Mattanovich D."/>
        </authorList>
    </citation>
    <scope>NUCLEOTIDE SEQUENCE [LARGE SCALE GENOMIC DNA]</scope>
    <source>
        <strain evidence="1 2">CBS 10342</strain>
    </source>
</reference>